<dbReference type="Pfam" id="PF01784">
    <property type="entry name" value="DUF34_NIF3"/>
    <property type="match status" value="1"/>
</dbReference>
<keyword evidence="2 3" id="KW-0479">Metal-binding</keyword>
<evidence type="ECO:0000313" key="5">
    <source>
        <dbReference type="Proteomes" id="UP000770889"/>
    </source>
</evidence>
<evidence type="ECO:0000256" key="3">
    <source>
        <dbReference type="PIRSR" id="PIRSR602678-1"/>
    </source>
</evidence>
<dbReference type="GO" id="GO:0005737">
    <property type="term" value="C:cytoplasm"/>
    <property type="evidence" value="ECO:0007669"/>
    <property type="project" value="TreeGrafter"/>
</dbReference>
<dbReference type="GO" id="GO:0046872">
    <property type="term" value="F:metal ion binding"/>
    <property type="evidence" value="ECO:0007669"/>
    <property type="project" value="UniProtKB-KW"/>
</dbReference>
<gene>
    <name evidence="4" type="ORF">KME65_18470</name>
</gene>
<feature type="binding site" evidence="3">
    <location>
        <position position="221"/>
    </location>
    <ligand>
        <name>a divalent metal cation</name>
        <dbReference type="ChEBI" id="CHEBI:60240"/>
        <label>1</label>
    </ligand>
</feature>
<comment type="caution">
    <text evidence="4">The sequence shown here is derived from an EMBL/GenBank/DDBJ whole genome shotgun (WGS) entry which is preliminary data.</text>
</comment>
<organism evidence="4 5">
    <name type="scientific">Candidatus Thiodiazotropha taylori</name>
    <dbReference type="NCBI Taxonomy" id="2792791"/>
    <lineage>
        <taxon>Bacteria</taxon>
        <taxon>Pseudomonadati</taxon>
        <taxon>Pseudomonadota</taxon>
        <taxon>Gammaproteobacteria</taxon>
        <taxon>Chromatiales</taxon>
        <taxon>Sedimenticolaceae</taxon>
        <taxon>Candidatus Thiodiazotropha</taxon>
    </lineage>
</organism>
<dbReference type="PANTHER" id="PTHR13799:SF14">
    <property type="entry name" value="GTP CYCLOHYDROLASE 1 TYPE 2 HOMOLOG"/>
    <property type="match status" value="1"/>
</dbReference>
<comment type="similarity">
    <text evidence="1">Belongs to the GTP cyclohydrolase I type 2/NIF3 family.</text>
</comment>
<evidence type="ECO:0000256" key="1">
    <source>
        <dbReference type="ARBA" id="ARBA00006964"/>
    </source>
</evidence>
<dbReference type="InterPro" id="IPR002678">
    <property type="entry name" value="DUF34/NIF3"/>
</dbReference>
<feature type="binding site" evidence="3">
    <location>
        <position position="217"/>
    </location>
    <ligand>
        <name>a divalent metal cation</name>
        <dbReference type="ChEBI" id="CHEBI:60240"/>
        <label>1</label>
    </ligand>
</feature>
<dbReference type="PANTHER" id="PTHR13799">
    <property type="entry name" value="NGG1 INTERACTING FACTOR 3"/>
    <property type="match status" value="1"/>
</dbReference>
<dbReference type="EMBL" id="JAHHGM010000024">
    <property type="protein sequence ID" value="MBT2990946.1"/>
    <property type="molecule type" value="Genomic_DNA"/>
</dbReference>
<dbReference type="Proteomes" id="UP000770889">
    <property type="component" value="Unassembled WGS sequence"/>
</dbReference>
<reference evidence="4 5" key="1">
    <citation type="submission" date="2021-05" db="EMBL/GenBank/DDBJ databases">
        <title>Genetic and Functional Diversity in Clade A Lucinid endosymbionts from the Bahamas.</title>
        <authorList>
            <person name="Giani N.M."/>
            <person name="Engel A.S."/>
            <person name="Campbell B.J."/>
        </authorList>
    </citation>
    <scope>NUCLEOTIDE SEQUENCE [LARGE SCALE GENOMIC DNA]</scope>
    <source>
        <strain evidence="4">LUC16012Gg_MoonRockCtena</strain>
    </source>
</reference>
<sequence>MIDILSLESYCNELLSVAAFNDYCPNGLQVEATTQVERLMLGVTACQSLIEAAEAWGADTLLVHHGYFWKGEGEPLRGIKANRVGALFRQRTSLLAYHLPLDAHADYGNNRQLGERLGLIPAAPISDQSLIWETRLPGPTTPQALAQRIGDRLGRVPTHIAPDGRPLTRIGWCSGAAQGAIEEAAELGLDGYISGEISEQTVHLARELGIHYYAAGHHATERYGVQALGAHLAEKFSLEYRFVDVENPV</sequence>
<proteinExistence type="inferred from homology"/>
<dbReference type="AlphaFoldDB" id="A0A944QX35"/>
<feature type="binding site" evidence="3">
    <location>
        <position position="102"/>
    </location>
    <ligand>
        <name>a divalent metal cation</name>
        <dbReference type="ChEBI" id="CHEBI:60240"/>
        <label>1</label>
    </ligand>
</feature>
<dbReference type="Gene3D" id="3.40.1390.30">
    <property type="entry name" value="NIF3 (NGG1p interacting factor 3)-like"/>
    <property type="match status" value="2"/>
</dbReference>
<protein>
    <submittedName>
        <fullName evidence="4">Nif3-like dinuclear metal center hexameric protein</fullName>
    </submittedName>
</protein>
<name>A0A944QX35_9GAMM</name>
<dbReference type="NCBIfam" id="TIGR00486">
    <property type="entry name" value="YbgI_SA1388"/>
    <property type="match status" value="1"/>
</dbReference>
<feature type="binding site" evidence="3">
    <location>
        <position position="64"/>
    </location>
    <ligand>
        <name>a divalent metal cation</name>
        <dbReference type="ChEBI" id="CHEBI:60240"/>
        <label>2</label>
    </ligand>
</feature>
<evidence type="ECO:0000313" key="4">
    <source>
        <dbReference type="EMBL" id="MBT2990946.1"/>
    </source>
</evidence>
<feature type="binding site" evidence="3">
    <location>
        <position position="65"/>
    </location>
    <ligand>
        <name>a divalent metal cation</name>
        <dbReference type="ChEBI" id="CHEBI:60240"/>
        <label>1</label>
    </ligand>
</feature>
<accession>A0A944QX35</accession>
<dbReference type="SUPFAM" id="SSF102705">
    <property type="entry name" value="NIF3 (NGG1p interacting factor 3)-like"/>
    <property type="match status" value="1"/>
</dbReference>
<dbReference type="InterPro" id="IPR036069">
    <property type="entry name" value="DUF34/NIF3_sf"/>
</dbReference>
<evidence type="ECO:0000256" key="2">
    <source>
        <dbReference type="ARBA" id="ARBA00022723"/>
    </source>
</evidence>